<evidence type="ECO:0000256" key="1">
    <source>
        <dbReference type="SAM" id="SignalP"/>
    </source>
</evidence>
<reference evidence="2 3" key="1">
    <citation type="submission" date="2019-04" db="EMBL/GenBank/DDBJ databases">
        <title>Friends and foes A comparative genomics studyof 23 Aspergillus species from section Flavi.</title>
        <authorList>
            <consortium name="DOE Joint Genome Institute"/>
            <person name="Kjaerbolling I."/>
            <person name="Vesth T."/>
            <person name="Frisvad J.C."/>
            <person name="Nybo J.L."/>
            <person name="Theobald S."/>
            <person name="Kildgaard S."/>
            <person name="Isbrandt T."/>
            <person name="Kuo A."/>
            <person name="Sato A."/>
            <person name="Lyhne E.K."/>
            <person name="Kogle M.E."/>
            <person name="Wiebenga A."/>
            <person name="Kun R.S."/>
            <person name="Lubbers R.J."/>
            <person name="Makela M.R."/>
            <person name="Barry K."/>
            <person name="Chovatia M."/>
            <person name="Clum A."/>
            <person name="Daum C."/>
            <person name="Haridas S."/>
            <person name="He G."/>
            <person name="LaButti K."/>
            <person name="Lipzen A."/>
            <person name="Mondo S."/>
            <person name="Riley R."/>
            <person name="Salamov A."/>
            <person name="Simmons B.A."/>
            <person name="Magnuson J.K."/>
            <person name="Henrissat B."/>
            <person name="Mortensen U.H."/>
            <person name="Larsen T.O."/>
            <person name="Devries R.P."/>
            <person name="Grigoriev I.V."/>
            <person name="Machida M."/>
            <person name="Baker S.E."/>
            <person name="Andersen M.R."/>
        </authorList>
    </citation>
    <scope>NUCLEOTIDE SEQUENCE [LARGE SCALE GENOMIC DNA]</scope>
    <source>
        <strain evidence="2 3">IBT 29228</strain>
    </source>
</reference>
<feature type="chain" id="PRO_5024991144" description="Secreted protein" evidence="1">
    <location>
        <begin position="16"/>
        <end position="103"/>
    </location>
</feature>
<evidence type="ECO:0000313" key="3">
    <source>
        <dbReference type="Proteomes" id="UP000326198"/>
    </source>
</evidence>
<evidence type="ECO:0000313" key="2">
    <source>
        <dbReference type="EMBL" id="KAE8383145.1"/>
    </source>
</evidence>
<feature type="signal peptide" evidence="1">
    <location>
        <begin position="1"/>
        <end position="15"/>
    </location>
</feature>
<sequence length="103" mass="10947">MLLFSFLTYTGMAAAMTCHIIGAGSANCRSCPSTDCDILEKFNTGSSQDFTCVWPDGGPVSGNKRWGYNNAHRCFVSGVRLGKCNINSVTDCVIGYAQGIAPP</sequence>
<dbReference type="AlphaFoldDB" id="A0A5N7BMT7"/>
<dbReference type="OrthoDB" id="4377849at2759"/>
<dbReference type="Proteomes" id="UP000326198">
    <property type="component" value="Unassembled WGS sequence"/>
</dbReference>
<name>A0A5N7BMT7_9EURO</name>
<organism evidence="2 3">
    <name type="scientific">Aspergillus bertholletiae</name>
    <dbReference type="NCBI Taxonomy" id="1226010"/>
    <lineage>
        <taxon>Eukaryota</taxon>
        <taxon>Fungi</taxon>
        <taxon>Dikarya</taxon>
        <taxon>Ascomycota</taxon>
        <taxon>Pezizomycotina</taxon>
        <taxon>Eurotiomycetes</taxon>
        <taxon>Eurotiomycetidae</taxon>
        <taxon>Eurotiales</taxon>
        <taxon>Aspergillaceae</taxon>
        <taxon>Aspergillus</taxon>
        <taxon>Aspergillus subgen. Circumdati</taxon>
    </lineage>
</organism>
<dbReference type="EMBL" id="ML736157">
    <property type="protein sequence ID" value="KAE8383145.1"/>
    <property type="molecule type" value="Genomic_DNA"/>
</dbReference>
<proteinExistence type="predicted"/>
<gene>
    <name evidence="2" type="ORF">BDV26DRAFT_252202</name>
</gene>
<accession>A0A5N7BMT7</accession>
<evidence type="ECO:0008006" key="4">
    <source>
        <dbReference type="Google" id="ProtNLM"/>
    </source>
</evidence>
<keyword evidence="1" id="KW-0732">Signal</keyword>
<keyword evidence="3" id="KW-1185">Reference proteome</keyword>
<protein>
    <recommendedName>
        <fullName evidence="4">Secreted protein</fullName>
    </recommendedName>
</protein>